<sequence>MRTVFPACLLVVVLLSALLSPPLRAQSQDPLVFGLIATASPKTVLAQWAPLLADLAQSLGRPVRPQVFTDYAGVVWAMAAGHVHMAWLGNKSAIEAVDRAGGEVALQALGNDGQAAYHSVLLARVGSGIATAEDMFARASELAYGDGDVNSTSGHVIPDFYLFSRRGLEPRAMFRRVAQNNHEDNFLAVADGRLDVATGNTVNLARSTALHPEAASRVAVIWTSPPIPGDPLVWRAALDAPTKASVRGFFTGYGRAAPGKAQDALAREQAVLAAMERGGFKASDNGQLREVRRIELHQRRDRLLSDLGLPQEERLRRLEDIDAAMHALGGDAP</sequence>
<dbReference type="SUPFAM" id="SSF53850">
    <property type="entry name" value="Periplasmic binding protein-like II"/>
    <property type="match status" value="1"/>
</dbReference>
<evidence type="ECO:0000313" key="4">
    <source>
        <dbReference type="EMBL" id="QAZ68942.1"/>
    </source>
</evidence>
<dbReference type="NCBIfam" id="TIGR01098">
    <property type="entry name" value="3A0109s03R"/>
    <property type="match status" value="1"/>
</dbReference>
<dbReference type="KEGG" id="dcb:C3Y92_17565"/>
<dbReference type="PANTHER" id="PTHR35841">
    <property type="entry name" value="PHOSPHONATES-BINDING PERIPLASMIC PROTEIN"/>
    <property type="match status" value="1"/>
</dbReference>
<dbReference type="InterPro" id="IPR005770">
    <property type="entry name" value="PhnD"/>
</dbReference>
<evidence type="ECO:0000256" key="1">
    <source>
        <dbReference type="ARBA" id="ARBA00007162"/>
    </source>
</evidence>
<organism evidence="4 5">
    <name type="scientific">Solidesulfovibrio carbinolicus</name>
    <dbReference type="NCBI Taxonomy" id="296842"/>
    <lineage>
        <taxon>Bacteria</taxon>
        <taxon>Pseudomonadati</taxon>
        <taxon>Thermodesulfobacteriota</taxon>
        <taxon>Desulfovibrionia</taxon>
        <taxon>Desulfovibrionales</taxon>
        <taxon>Desulfovibrionaceae</taxon>
        <taxon>Solidesulfovibrio</taxon>
    </lineage>
</organism>
<dbReference type="OrthoDB" id="527737at2"/>
<feature type="chain" id="PRO_5020856421" evidence="3">
    <location>
        <begin position="26"/>
        <end position="333"/>
    </location>
</feature>
<dbReference type="GO" id="GO:0055085">
    <property type="term" value="P:transmembrane transport"/>
    <property type="evidence" value="ECO:0007669"/>
    <property type="project" value="InterPro"/>
</dbReference>
<keyword evidence="5" id="KW-1185">Reference proteome</keyword>
<dbReference type="EMBL" id="CP026538">
    <property type="protein sequence ID" value="QAZ68942.1"/>
    <property type="molecule type" value="Genomic_DNA"/>
</dbReference>
<name>A0A4V0YR87_9BACT</name>
<protein>
    <submittedName>
        <fullName evidence="4">Phosphonate ABC transporter substrate-binding protein</fullName>
    </submittedName>
</protein>
<dbReference type="RefSeq" id="WP_129354865.1">
    <property type="nucleotide sequence ID" value="NZ_CP026538.1"/>
</dbReference>
<accession>A0A4V0YR87</accession>
<gene>
    <name evidence="4" type="ORF">C3Y92_17565</name>
</gene>
<evidence type="ECO:0000256" key="2">
    <source>
        <dbReference type="ARBA" id="ARBA00022729"/>
    </source>
</evidence>
<dbReference type="Pfam" id="PF12974">
    <property type="entry name" value="Phosphonate-bd"/>
    <property type="match status" value="1"/>
</dbReference>
<dbReference type="PANTHER" id="PTHR35841:SF1">
    <property type="entry name" value="PHOSPHONATES-BINDING PERIPLASMIC PROTEIN"/>
    <property type="match status" value="1"/>
</dbReference>
<dbReference type="Gene3D" id="3.40.190.10">
    <property type="entry name" value="Periplasmic binding protein-like II"/>
    <property type="match status" value="2"/>
</dbReference>
<dbReference type="Proteomes" id="UP000293296">
    <property type="component" value="Chromosome"/>
</dbReference>
<comment type="similarity">
    <text evidence="1">Belongs to the phosphate/phosphite/phosphonate binding protein family.</text>
</comment>
<feature type="signal peptide" evidence="3">
    <location>
        <begin position="1"/>
        <end position="25"/>
    </location>
</feature>
<dbReference type="AlphaFoldDB" id="A0A4V0YR87"/>
<reference evidence="4 5" key="1">
    <citation type="submission" date="2018-02" db="EMBL/GenBank/DDBJ databases">
        <title>Genome sequence of Desulfovibrio carbinolicus DSM 3852.</title>
        <authorList>
            <person name="Wilbanks E."/>
            <person name="Skennerton C.T."/>
            <person name="Orphan V.J."/>
        </authorList>
    </citation>
    <scope>NUCLEOTIDE SEQUENCE [LARGE SCALE GENOMIC DNA]</scope>
    <source>
        <strain evidence="4 5">DSM 3852</strain>
    </source>
</reference>
<keyword evidence="2 3" id="KW-0732">Signal</keyword>
<proteinExistence type="inferred from homology"/>
<evidence type="ECO:0000256" key="3">
    <source>
        <dbReference type="SAM" id="SignalP"/>
    </source>
</evidence>
<evidence type="ECO:0000313" key="5">
    <source>
        <dbReference type="Proteomes" id="UP000293296"/>
    </source>
</evidence>
<dbReference type="GO" id="GO:0043190">
    <property type="term" value="C:ATP-binding cassette (ABC) transporter complex"/>
    <property type="evidence" value="ECO:0007669"/>
    <property type="project" value="InterPro"/>
</dbReference>